<evidence type="ECO:0000259" key="1">
    <source>
        <dbReference type="Pfam" id="PF06904"/>
    </source>
</evidence>
<dbReference type="InterPro" id="IPR009683">
    <property type="entry name" value="Extensin-like_C"/>
</dbReference>
<dbReference type="AlphaFoldDB" id="A0A2S0N6T5"/>
<dbReference type="OrthoDB" id="9809788at2"/>
<reference evidence="2 3" key="1">
    <citation type="submission" date="2018-03" db="EMBL/GenBank/DDBJ databases">
        <title>Genome sequencing of Phreatobacter sp.</title>
        <authorList>
            <person name="Kim S.-J."/>
            <person name="Heo J."/>
            <person name="Kwon S.-W."/>
        </authorList>
    </citation>
    <scope>NUCLEOTIDE SEQUENCE [LARGE SCALE GENOMIC DNA]</scope>
    <source>
        <strain evidence="2 3">S-12</strain>
    </source>
</reference>
<dbReference type="EMBL" id="CP027668">
    <property type="protein sequence ID" value="AVO43643.1"/>
    <property type="molecule type" value="Genomic_DNA"/>
</dbReference>
<dbReference type="Pfam" id="PF06904">
    <property type="entry name" value="Extensin-like_C"/>
    <property type="match status" value="1"/>
</dbReference>
<dbReference type="Proteomes" id="UP000237889">
    <property type="component" value="Chromosome"/>
</dbReference>
<name>A0A2S0N6T5_9HYPH</name>
<feature type="domain" description="Extensin-like C-terminal" evidence="1">
    <location>
        <begin position="64"/>
        <end position="244"/>
    </location>
</feature>
<organism evidence="2 3">
    <name type="scientific">Phreatobacter cathodiphilus</name>
    <dbReference type="NCBI Taxonomy" id="1868589"/>
    <lineage>
        <taxon>Bacteria</taxon>
        <taxon>Pseudomonadati</taxon>
        <taxon>Pseudomonadota</taxon>
        <taxon>Alphaproteobacteria</taxon>
        <taxon>Hyphomicrobiales</taxon>
        <taxon>Phreatobacteraceae</taxon>
        <taxon>Phreatobacter</taxon>
    </lineage>
</organism>
<gene>
    <name evidence="2" type="ORF">C6569_00290</name>
</gene>
<protein>
    <recommendedName>
        <fullName evidence="1">Extensin-like C-terminal domain-containing protein</fullName>
    </recommendedName>
</protein>
<dbReference type="KEGG" id="phr:C6569_00290"/>
<evidence type="ECO:0000313" key="3">
    <source>
        <dbReference type="Proteomes" id="UP000237889"/>
    </source>
</evidence>
<keyword evidence="3" id="KW-1185">Reference proteome</keyword>
<evidence type="ECO:0000313" key="2">
    <source>
        <dbReference type="EMBL" id="AVO43643.1"/>
    </source>
</evidence>
<sequence length="274" mass="30728">MMNGTLGTFPAFSEKPMSVAFGTQRPGRRAFRWFAFALVALTMAACGRYAYERREQWRSDLESRCMASGAVQMSRYVQRANTINGPGTCGMDYPLRVAAQARGQVAYNRPQTLACQMVPTVDRWIDNVVQPAAQRWFGAAVLEVKAGSYSCRGIRGGRSGRMSEHSFGNALDVFAFVLSSGHTVVIRQHWRGETAESGFLREIFVRACDHFTTVLGPGADPFHYDHFHLDLARHDPRWTRRVCRPRPETVQMLQPSSPGGAFGWGMSQPRMLTR</sequence>
<proteinExistence type="predicted"/>
<accession>A0A2S0N6T5</accession>